<dbReference type="PANTHER" id="PTHR13780">
    <property type="entry name" value="AMP-ACTIVATED PROTEIN KINASE, GAMMA REGULATORY SUBUNIT"/>
    <property type="match status" value="1"/>
</dbReference>
<dbReference type="STRING" id="1088818.A0A2H9ZUM6"/>
<dbReference type="AlphaFoldDB" id="A0A2H9ZUM6"/>
<dbReference type="InterPro" id="IPR050511">
    <property type="entry name" value="AMPK_gamma/SDS23_families"/>
</dbReference>
<accession>A0A2H9ZUM6</accession>
<evidence type="ECO:0000313" key="6">
    <source>
        <dbReference type="EMBL" id="PKA46983.1"/>
    </source>
</evidence>
<feature type="domain" description="CBS" evidence="5">
    <location>
        <begin position="62"/>
        <end position="120"/>
    </location>
</feature>
<dbReference type="PANTHER" id="PTHR13780:SF125">
    <property type="entry name" value="MEIOTICALLY UP-REGULATED GENE 70 PROTEIN"/>
    <property type="match status" value="1"/>
</dbReference>
<reference evidence="6 7" key="1">
    <citation type="journal article" date="2017" name="Nature">
        <title>The Apostasia genome and the evolution of orchids.</title>
        <authorList>
            <person name="Zhang G.Q."/>
            <person name="Liu K.W."/>
            <person name="Li Z."/>
            <person name="Lohaus R."/>
            <person name="Hsiao Y.Y."/>
            <person name="Niu S.C."/>
            <person name="Wang J.Y."/>
            <person name="Lin Y.C."/>
            <person name="Xu Q."/>
            <person name="Chen L.J."/>
            <person name="Yoshida K."/>
            <person name="Fujiwara S."/>
            <person name="Wang Z.W."/>
            <person name="Zhang Y.Q."/>
            <person name="Mitsuda N."/>
            <person name="Wang M."/>
            <person name="Liu G.H."/>
            <person name="Pecoraro L."/>
            <person name="Huang H.X."/>
            <person name="Xiao X.J."/>
            <person name="Lin M."/>
            <person name="Wu X.Y."/>
            <person name="Wu W.L."/>
            <person name="Chen Y.Y."/>
            <person name="Chang S.B."/>
            <person name="Sakamoto S."/>
            <person name="Ohme-Takagi M."/>
            <person name="Yagi M."/>
            <person name="Zeng S.J."/>
            <person name="Shen C.Y."/>
            <person name="Yeh C.M."/>
            <person name="Luo Y.B."/>
            <person name="Tsai W.C."/>
            <person name="Van de Peer Y."/>
            <person name="Liu Z.J."/>
        </authorList>
    </citation>
    <scope>NUCLEOTIDE SEQUENCE [LARGE SCALE GENOMIC DNA]</scope>
    <source>
        <strain evidence="7">cv. Shenzhen</strain>
        <tissue evidence="6">Stem</tissue>
    </source>
</reference>
<feature type="compositionally biased region" description="Low complexity" evidence="4">
    <location>
        <begin position="11"/>
        <end position="23"/>
    </location>
</feature>
<dbReference type="InterPro" id="IPR046342">
    <property type="entry name" value="CBS_dom_sf"/>
</dbReference>
<dbReference type="Gene3D" id="3.90.1280.20">
    <property type="match status" value="1"/>
</dbReference>
<dbReference type="Proteomes" id="UP000236161">
    <property type="component" value="Unassembled WGS sequence"/>
</dbReference>
<gene>
    <name evidence="6" type="primary">CBSCBSPB3</name>
    <name evidence="6" type="ORF">AXF42_Ash011657</name>
</gene>
<dbReference type="PROSITE" id="PS51371">
    <property type="entry name" value="CBS"/>
    <property type="match status" value="3"/>
</dbReference>
<dbReference type="Pfam" id="PF00571">
    <property type="entry name" value="CBS"/>
    <property type="match status" value="3"/>
</dbReference>
<feature type="compositionally biased region" description="Pro residues" evidence="4">
    <location>
        <begin position="1"/>
        <end position="10"/>
    </location>
</feature>
<name>A0A2H9ZUM6_9ASPA</name>
<keyword evidence="7" id="KW-1185">Reference proteome</keyword>
<evidence type="ECO:0000256" key="4">
    <source>
        <dbReference type="SAM" id="MobiDB-lite"/>
    </source>
</evidence>
<protein>
    <submittedName>
        <fullName evidence="6">CBS domain-containing protein CBSCBSPB3</fullName>
    </submittedName>
</protein>
<proteinExistence type="predicted"/>
<dbReference type="SUPFAM" id="SSF54631">
    <property type="entry name" value="CBS-domain pair"/>
    <property type="match status" value="2"/>
</dbReference>
<feature type="compositionally biased region" description="Polar residues" evidence="4">
    <location>
        <begin position="41"/>
        <end position="55"/>
    </location>
</feature>
<feature type="domain" description="CBS" evidence="5">
    <location>
        <begin position="230"/>
        <end position="289"/>
    </location>
</feature>
<sequence>MSSNPVPPLPKRSSLASRRAPSAVKKLAPSENGSGAPPANGNASKPTSPNQSTGERTVKKLRLSKALTIPEGTTISDACRRMAARRVDAVLLTDSNGLLSGIVTDKDISTRVIAEGLRPEQTVISKVMTRNPVFVMADTLAIEALQKMVQGKFRHLPVVENGEVIAMLDITKCLYDAISRMEKAAEQGSAIAAAVEGVERQWGSNFSAAPTAFIETLREKMFKPSLSSIVTENLKVAVVSPSDPVYVATKKMREFRVNAVIIITGSKPQGILTSKDVLMRVVAQNLSPELTLVEKGDDPKP</sequence>
<evidence type="ECO:0000259" key="5">
    <source>
        <dbReference type="PROSITE" id="PS51371"/>
    </source>
</evidence>
<dbReference type="OrthoDB" id="418595at2759"/>
<keyword evidence="2 3" id="KW-0129">CBS domain</keyword>
<feature type="domain" description="CBS" evidence="5">
    <location>
        <begin position="128"/>
        <end position="183"/>
    </location>
</feature>
<organism evidence="6 7">
    <name type="scientific">Apostasia shenzhenica</name>
    <dbReference type="NCBI Taxonomy" id="1088818"/>
    <lineage>
        <taxon>Eukaryota</taxon>
        <taxon>Viridiplantae</taxon>
        <taxon>Streptophyta</taxon>
        <taxon>Embryophyta</taxon>
        <taxon>Tracheophyta</taxon>
        <taxon>Spermatophyta</taxon>
        <taxon>Magnoliopsida</taxon>
        <taxon>Liliopsida</taxon>
        <taxon>Asparagales</taxon>
        <taxon>Orchidaceae</taxon>
        <taxon>Apostasioideae</taxon>
        <taxon>Apostasia</taxon>
    </lineage>
</organism>
<dbReference type="Gene3D" id="3.10.580.10">
    <property type="entry name" value="CBS-domain"/>
    <property type="match status" value="1"/>
</dbReference>
<evidence type="ECO:0000313" key="7">
    <source>
        <dbReference type="Proteomes" id="UP000236161"/>
    </source>
</evidence>
<evidence type="ECO:0000256" key="1">
    <source>
        <dbReference type="ARBA" id="ARBA00022737"/>
    </source>
</evidence>
<dbReference type="SMART" id="SM00116">
    <property type="entry name" value="CBS"/>
    <property type="match status" value="3"/>
</dbReference>
<evidence type="ECO:0000256" key="2">
    <source>
        <dbReference type="ARBA" id="ARBA00023122"/>
    </source>
</evidence>
<evidence type="ECO:0000256" key="3">
    <source>
        <dbReference type="PROSITE-ProRule" id="PRU00703"/>
    </source>
</evidence>
<keyword evidence="1" id="KW-0677">Repeat</keyword>
<dbReference type="InterPro" id="IPR000644">
    <property type="entry name" value="CBS_dom"/>
</dbReference>
<feature type="region of interest" description="Disordered" evidence="4">
    <location>
        <begin position="1"/>
        <end position="59"/>
    </location>
</feature>
<dbReference type="EMBL" id="KZ453612">
    <property type="protein sequence ID" value="PKA46983.1"/>
    <property type="molecule type" value="Genomic_DNA"/>
</dbReference>
<dbReference type="CDD" id="cd17781">
    <property type="entry name" value="CBS_pair_MUG70_1"/>
    <property type="match status" value="1"/>
</dbReference>